<comment type="caution">
    <text evidence="1">The sequence shown here is derived from an EMBL/GenBank/DDBJ whole genome shotgun (WGS) entry which is preliminary data.</text>
</comment>
<proteinExistence type="predicted"/>
<reference evidence="2" key="1">
    <citation type="journal article" date="2023" name="Nat. Plants">
        <title>Single-cell RNA sequencing provides a high-resolution roadmap for understanding the multicellular compartmentation of specialized metabolism.</title>
        <authorList>
            <person name="Sun S."/>
            <person name="Shen X."/>
            <person name="Li Y."/>
            <person name="Li Y."/>
            <person name="Wang S."/>
            <person name="Li R."/>
            <person name="Zhang H."/>
            <person name="Shen G."/>
            <person name="Guo B."/>
            <person name="Wei J."/>
            <person name="Xu J."/>
            <person name="St-Pierre B."/>
            <person name="Chen S."/>
            <person name="Sun C."/>
        </authorList>
    </citation>
    <scope>NUCLEOTIDE SEQUENCE [LARGE SCALE GENOMIC DNA]</scope>
</reference>
<gene>
    <name evidence="1" type="ORF">M9H77_09632</name>
</gene>
<organism evidence="1 2">
    <name type="scientific">Catharanthus roseus</name>
    <name type="common">Madagascar periwinkle</name>
    <name type="synonym">Vinca rosea</name>
    <dbReference type="NCBI Taxonomy" id="4058"/>
    <lineage>
        <taxon>Eukaryota</taxon>
        <taxon>Viridiplantae</taxon>
        <taxon>Streptophyta</taxon>
        <taxon>Embryophyta</taxon>
        <taxon>Tracheophyta</taxon>
        <taxon>Spermatophyta</taxon>
        <taxon>Magnoliopsida</taxon>
        <taxon>eudicotyledons</taxon>
        <taxon>Gunneridae</taxon>
        <taxon>Pentapetalae</taxon>
        <taxon>asterids</taxon>
        <taxon>lamiids</taxon>
        <taxon>Gentianales</taxon>
        <taxon>Apocynaceae</taxon>
        <taxon>Rauvolfioideae</taxon>
        <taxon>Vinceae</taxon>
        <taxon>Catharanthinae</taxon>
        <taxon>Catharanthus</taxon>
    </lineage>
</organism>
<evidence type="ECO:0000313" key="1">
    <source>
        <dbReference type="EMBL" id="KAI5678682.1"/>
    </source>
</evidence>
<dbReference type="Proteomes" id="UP001060085">
    <property type="component" value="Linkage Group LG02"/>
</dbReference>
<evidence type="ECO:0000313" key="2">
    <source>
        <dbReference type="Proteomes" id="UP001060085"/>
    </source>
</evidence>
<name>A0ACC0C155_CATRO</name>
<dbReference type="EMBL" id="CM044702">
    <property type="protein sequence ID" value="KAI5678682.1"/>
    <property type="molecule type" value="Genomic_DNA"/>
</dbReference>
<keyword evidence="2" id="KW-1185">Reference proteome</keyword>
<accession>A0ACC0C155</accession>
<sequence>MELQEACWIGWNCNWARGSVLIGQNRSWAAGMEALGRAINREIIGWAMRAGLCALGLTISRKRFSWAMHAGFKILSEKESERIWKGPKKRPSKLAILFALAKKNLVLQKFKQRENMTVKIICNHKLQPLIGEMCNYSLNKSTQGCYKAMEKTITGNNTRHEEHEIYVEA</sequence>
<protein>
    <submittedName>
        <fullName evidence="1">Uncharacterized protein</fullName>
    </submittedName>
</protein>